<dbReference type="Gene3D" id="3.30.70.100">
    <property type="match status" value="1"/>
</dbReference>
<evidence type="ECO:0000313" key="2">
    <source>
        <dbReference type="EMBL" id="ROQ52971.1"/>
    </source>
</evidence>
<dbReference type="InterPro" id="IPR011008">
    <property type="entry name" value="Dimeric_a/b-barrel"/>
</dbReference>
<dbReference type="EMBL" id="RJUR01000011">
    <property type="protein sequence ID" value="ROQ52971.1"/>
    <property type="molecule type" value="Genomic_DNA"/>
</dbReference>
<protein>
    <submittedName>
        <fullName evidence="2">NIPSNAP protein</fullName>
    </submittedName>
</protein>
<dbReference type="RefSeq" id="WP_123752395.1">
    <property type="nucleotide sequence ID" value="NZ_RJUR01000011.1"/>
</dbReference>
<comment type="caution">
    <text evidence="2">The sequence shown here is derived from an EMBL/GenBank/DDBJ whole genome shotgun (WGS) entry which is preliminary data.</text>
</comment>
<evidence type="ECO:0000259" key="1">
    <source>
        <dbReference type="Pfam" id="PF07978"/>
    </source>
</evidence>
<dbReference type="InterPro" id="IPR012577">
    <property type="entry name" value="NIPSNAP"/>
</dbReference>
<sequence>MIDELREYHFTPDAWHTYWALFQDLCLPIRRDDYGVLLGLWHEQVGDTVYFRHLWRYDSLDARAQLRGELIKLDAWRNEFLPQAGAQVSRQCLQVLNPRGAIGLQSLALARYLHLYRCPTGKAAALIEQLGTVAQRARHSLCGVWATEFSDPNQVVVMTAQPDAPALDLHPGTAIQTHRLQPLGVAPR</sequence>
<gene>
    <name evidence="2" type="ORF">EDF85_0721</name>
</gene>
<dbReference type="Proteomes" id="UP000269115">
    <property type="component" value="Unassembled WGS sequence"/>
</dbReference>
<name>A0A9X8HL85_PSEPU</name>
<dbReference type="SUPFAM" id="SSF54909">
    <property type="entry name" value="Dimeric alpha+beta barrel"/>
    <property type="match status" value="1"/>
</dbReference>
<accession>A0A9X8HL85</accession>
<feature type="domain" description="NIPSNAP" evidence="1">
    <location>
        <begin position="4"/>
        <end position="98"/>
    </location>
</feature>
<reference evidence="2 3" key="1">
    <citation type="submission" date="2018-11" db="EMBL/GenBank/DDBJ databases">
        <title>Genomic analyses of the natural microbiome of Caenorhabditis elegans.</title>
        <authorList>
            <person name="Samuel B."/>
        </authorList>
    </citation>
    <scope>NUCLEOTIDE SEQUENCE [LARGE SCALE GENOMIC DNA]</scope>
    <source>
        <strain evidence="2 3">BIGb0473</strain>
    </source>
</reference>
<dbReference type="AlphaFoldDB" id="A0A9X8HL85"/>
<organism evidence="2 3">
    <name type="scientific">Pseudomonas putida</name>
    <name type="common">Arthrobacter siderocapsulatus</name>
    <dbReference type="NCBI Taxonomy" id="303"/>
    <lineage>
        <taxon>Bacteria</taxon>
        <taxon>Pseudomonadati</taxon>
        <taxon>Pseudomonadota</taxon>
        <taxon>Gammaproteobacteria</taxon>
        <taxon>Pseudomonadales</taxon>
        <taxon>Pseudomonadaceae</taxon>
        <taxon>Pseudomonas</taxon>
    </lineage>
</organism>
<proteinExistence type="predicted"/>
<dbReference type="Pfam" id="PF07978">
    <property type="entry name" value="NIPSNAP"/>
    <property type="match status" value="1"/>
</dbReference>
<evidence type="ECO:0000313" key="3">
    <source>
        <dbReference type="Proteomes" id="UP000269115"/>
    </source>
</evidence>